<keyword evidence="3" id="KW-1185">Reference proteome</keyword>
<keyword evidence="1" id="KW-0812">Transmembrane</keyword>
<dbReference type="Proteomes" id="UP000317422">
    <property type="component" value="Unassembled WGS sequence"/>
</dbReference>
<comment type="caution">
    <text evidence="2">The sequence shown here is derived from an EMBL/GenBank/DDBJ whole genome shotgun (WGS) entry which is preliminary data.</text>
</comment>
<accession>A0A543NKR3</accession>
<protein>
    <submittedName>
        <fullName evidence="2">Uncharacterized protein DUF2752</fullName>
    </submittedName>
</protein>
<dbReference type="InterPro" id="IPR021215">
    <property type="entry name" value="DUF2752"/>
</dbReference>
<keyword evidence="1" id="KW-1133">Transmembrane helix</keyword>
<keyword evidence="1" id="KW-0472">Membrane</keyword>
<evidence type="ECO:0000313" key="2">
    <source>
        <dbReference type="EMBL" id="TQN32392.1"/>
    </source>
</evidence>
<evidence type="ECO:0000313" key="3">
    <source>
        <dbReference type="Proteomes" id="UP000317422"/>
    </source>
</evidence>
<feature type="transmembrane region" description="Helical" evidence="1">
    <location>
        <begin position="148"/>
        <end position="166"/>
    </location>
</feature>
<name>A0A543NKR3_9ACTN</name>
<proteinExistence type="predicted"/>
<organism evidence="2 3">
    <name type="scientific">Haloactinospora alba</name>
    <dbReference type="NCBI Taxonomy" id="405555"/>
    <lineage>
        <taxon>Bacteria</taxon>
        <taxon>Bacillati</taxon>
        <taxon>Actinomycetota</taxon>
        <taxon>Actinomycetes</taxon>
        <taxon>Streptosporangiales</taxon>
        <taxon>Nocardiopsidaceae</taxon>
        <taxon>Haloactinospora</taxon>
    </lineage>
</organism>
<sequence>MWLRPLEFRVQERNRLRPLTWIALAGLVLGAAMAIFGLPPVDIHGFLHYAGIMGPFCGATRSVWSAMSGDILTSLHYNPVGVLLVLGAVAVLVRLVVGWSTGRWLNVSVRHWAGLSAMGGALLVALMINQNLHTELLQTEPGPYGPIGPLLNVVVSGIVLGIWGLTRYWSRRTAPAEAPSGSA</sequence>
<dbReference type="AlphaFoldDB" id="A0A543NKR3"/>
<feature type="transmembrane region" description="Helical" evidence="1">
    <location>
        <begin position="21"/>
        <end position="39"/>
    </location>
</feature>
<reference evidence="2 3" key="1">
    <citation type="submission" date="2019-06" db="EMBL/GenBank/DDBJ databases">
        <title>Sequencing the genomes of 1000 actinobacteria strains.</title>
        <authorList>
            <person name="Klenk H.-P."/>
        </authorList>
    </citation>
    <scope>NUCLEOTIDE SEQUENCE [LARGE SCALE GENOMIC DNA]</scope>
    <source>
        <strain evidence="2 3">DSM 45015</strain>
    </source>
</reference>
<dbReference type="Pfam" id="PF10825">
    <property type="entry name" value="DUF2752"/>
    <property type="match status" value="1"/>
</dbReference>
<feature type="transmembrane region" description="Helical" evidence="1">
    <location>
        <begin position="77"/>
        <end position="97"/>
    </location>
</feature>
<dbReference type="EMBL" id="VFQC01000001">
    <property type="protein sequence ID" value="TQN32392.1"/>
    <property type="molecule type" value="Genomic_DNA"/>
</dbReference>
<evidence type="ECO:0000256" key="1">
    <source>
        <dbReference type="SAM" id="Phobius"/>
    </source>
</evidence>
<feature type="transmembrane region" description="Helical" evidence="1">
    <location>
        <begin position="109"/>
        <end position="128"/>
    </location>
</feature>
<gene>
    <name evidence="2" type="ORF">FHX37_2349</name>
</gene>